<dbReference type="Pfam" id="PF00809">
    <property type="entry name" value="Pterin_bind"/>
    <property type="match status" value="1"/>
</dbReference>
<reference evidence="31" key="1">
    <citation type="submission" date="2021-03" db="EMBL/GenBank/DDBJ databases">
        <title>Fibrella sp. HMF5335 genome sequencing and assembly.</title>
        <authorList>
            <person name="Kang H."/>
            <person name="Kim H."/>
            <person name="Bae S."/>
            <person name="Joh K."/>
        </authorList>
    </citation>
    <scope>NUCLEOTIDE SEQUENCE</scope>
    <source>
        <strain evidence="31">HMF5335</strain>
    </source>
</reference>
<dbReference type="FunFam" id="3.20.20.330:FF:000001">
    <property type="entry name" value="Methionine synthase"/>
    <property type="match status" value="1"/>
</dbReference>
<dbReference type="SUPFAM" id="SSF51717">
    <property type="entry name" value="Dihydropteroate synthetase-like"/>
    <property type="match status" value="1"/>
</dbReference>
<comment type="function">
    <text evidence="18 21">Catalyzes the transfer of a methyl group from methyl-cobalamin to homocysteine, yielding enzyme-bound cob(I)alamin and methionine. Subsequently, remethylates the cofactor using methyltetrahydrofolate.</text>
</comment>
<dbReference type="EMBL" id="JAFMYV010000014">
    <property type="protein sequence ID" value="MBO0939478.1"/>
    <property type="molecule type" value="Genomic_DNA"/>
</dbReference>
<keyword evidence="10 21" id="KW-0846">Cobalamin</keyword>
<proteinExistence type="inferred from homology"/>
<evidence type="ECO:0000256" key="22">
    <source>
        <dbReference type="PIRSR" id="PIRSR000381-1"/>
    </source>
</evidence>
<keyword evidence="32" id="KW-1185">Reference proteome</keyword>
<comment type="similarity">
    <text evidence="5">Belongs to the vitamin-B12 dependent methionine synthase family.</text>
</comment>
<evidence type="ECO:0000256" key="8">
    <source>
        <dbReference type="ARBA" id="ARBA00022603"/>
    </source>
</evidence>
<dbReference type="Gene3D" id="3.10.196.10">
    <property type="entry name" value="Vitamin B12-dependent methionine synthase, activation domain"/>
    <property type="match status" value="1"/>
</dbReference>
<keyword evidence="14" id="KW-0677">Repeat</keyword>
<dbReference type="CDD" id="cd00740">
    <property type="entry name" value="MeTr"/>
    <property type="match status" value="1"/>
</dbReference>
<evidence type="ECO:0000256" key="25">
    <source>
        <dbReference type="SAM" id="MobiDB-lite"/>
    </source>
</evidence>
<dbReference type="Proteomes" id="UP000664034">
    <property type="component" value="Unassembled WGS sequence"/>
</dbReference>
<dbReference type="InterPro" id="IPR000489">
    <property type="entry name" value="Pterin-binding_dom"/>
</dbReference>
<dbReference type="InterPro" id="IPR011005">
    <property type="entry name" value="Dihydropteroate_synth-like_sf"/>
</dbReference>
<evidence type="ECO:0000259" key="30">
    <source>
        <dbReference type="PROSITE" id="PS51337"/>
    </source>
</evidence>
<comment type="domain">
    <text evidence="21">Modular enzyme with four functionally distinct domains. The isolated Hcy-binding domain catalyzes methyl transfer from free methylcobalamin to homocysteine. The Hcy-binding domain in association with the pterin-binding domain catalyzes the methylation of cob(I)alamin by methyltetrahydrofolate and the methylation of homocysteine. The B12-binding domain binds the cofactor. The AdoMet activation domain binds S-adenosyl-L-methionine. Under aerobic conditions cob(I)alamin can be converted to inactive cob(II)alamin. Reductive methylation by S-adenosyl-L-methionine and flavodoxin regenerates methylcobalamin.</text>
</comment>
<feature type="binding site" evidence="23">
    <location>
        <begin position="1251"/>
        <end position="1252"/>
    </location>
    <ligand>
        <name>S-adenosyl-L-methionine</name>
        <dbReference type="ChEBI" id="CHEBI:59789"/>
    </ligand>
</feature>
<dbReference type="InterPro" id="IPR036594">
    <property type="entry name" value="Meth_synthase_dom"/>
</dbReference>
<evidence type="ECO:0000256" key="23">
    <source>
        <dbReference type="PIRSR" id="PIRSR000381-2"/>
    </source>
</evidence>
<dbReference type="PANTHER" id="PTHR45833">
    <property type="entry name" value="METHIONINE SYNTHASE"/>
    <property type="match status" value="1"/>
</dbReference>
<evidence type="ECO:0000259" key="26">
    <source>
        <dbReference type="PROSITE" id="PS50970"/>
    </source>
</evidence>
<evidence type="ECO:0000256" key="5">
    <source>
        <dbReference type="ARBA" id="ARBA00010398"/>
    </source>
</evidence>
<evidence type="ECO:0000313" key="32">
    <source>
        <dbReference type="Proteomes" id="UP000664034"/>
    </source>
</evidence>
<dbReference type="GO" id="GO:0031419">
    <property type="term" value="F:cobalamin binding"/>
    <property type="evidence" value="ECO:0007669"/>
    <property type="project" value="UniProtKB-UniRule"/>
</dbReference>
<dbReference type="InterPro" id="IPR003726">
    <property type="entry name" value="HCY_dom"/>
</dbReference>
<feature type="binding site" evidence="23">
    <location>
        <begin position="780"/>
        <end position="784"/>
    </location>
    <ligand>
        <name>methylcob(III)alamin</name>
        <dbReference type="ChEBI" id="CHEBI:28115"/>
    </ligand>
</feature>
<keyword evidence="8 21" id="KW-0489">Methyltransferase</keyword>
<evidence type="ECO:0000256" key="4">
    <source>
        <dbReference type="ARBA" id="ARBA00005178"/>
    </source>
</evidence>
<dbReference type="GO" id="GO:0050667">
    <property type="term" value="P:homocysteine metabolic process"/>
    <property type="evidence" value="ECO:0007669"/>
    <property type="project" value="TreeGrafter"/>
</dbReference>
<dbReference type="InterPro" id="IPR011822">
    <property type="entry name" value="MetH"/>
</dbReference>
<dbReference type="SUPFAM" id="SSF56507">
    <property type="entry name" value="Methionine synthase activation domain-like"/>
    <property type="match status" value="1"/>
</dbReference>
<evidence type="ECO:0000256" key="19">
    <source>
        <dbReference type="ARBA" id="ARBA00031040"/>
    </source>
</evidence>
<accession>A0A939GKF1</accession>
<keyword evidence="9 21" id="KW-0028">Amino-acid biosynthesis</keyword>
<dbReference type="InterPro" id="IPR033706">
    <property type="entry name" value="Met_synthase_B12-bd"/>
</dbReference>
<feature type="domain" description="AdoMet activation" evidence="28">
    <location>
        <begin position="923"/>
        <end position="1286"/>
    </location>
</feature>
<dbReference type="InterPro" id="IPR050554">
    <property type="entry name" value="Met_Synthase/Corrinoid"/>
</dbReference>
<dbReference type="FunFam" id="1.10.1240.10:FF:000001">
    <property type="entry name" value="Methionine synthase"/>
    <property type="match status" value="1"/>
</dbReference>
<evidence type="ECO:0000256" key="18">
    <source>
        <dbReference type="ARBA" id="ARBA00025552"/>
    </source>
</evidence>
<feature type="binding site" evidence="23">
    <location>
        <position position="884"/>
    </location>
    <ligand>
        <name>methylcob(III)alamin</name>
        <dbReference type="ChEBI" id="CHEBI:28115"/>
    </ligand>
</feature>
<evidence type="ECO:0000259" key="28">
    <source>
        <dbReference type="PROSITE" id="PS50974"/>
    </source>
</evidence>
<protein>
    <recommendedName>
        <fullName evidence="7 20">Methionine synthase</fullName>
        <ecNumber evidence="6 20">2.1.1.13</ecNumber>
    </recommendedName>
    <alternativeName>
        <fullName evidence="19 21">5-methyltetrahydrofolate--homocysteine methyltransferase</fullName>
    </alternativeName>
</protein>
<keyword evidence="16 21" id="KW-0486">Methionine biosynthesis</keyword>
<keyword evidence="13 21" id="KW-0479">Metal-binding</keyword>
<dbReference type="NCBIfam" id="TIGR02082">
    <property type="entry name" value="metH"/>
    <property type="match status" value="1"/>
</dbReference>
<dbReference type="PROSITE" id="PS51332">
    <property type="entry name" value="B12_BINDING"/>
    <property type="match status" value="1"/>
</dbReference>
<dbReference type="PROSITE" id="PS50974">
    <property type="entry name" value="ADOMET_ACTIVATION"/>
    <property type="match status" value="1"/>
</dbReference>
<dbReference type="GO" id="GO:0008270">
    <property type="term" value="F:zinc ion binding"/>
    <property type="evidence" value="ECO:0007669"/>
    <property type="project" value="UniProtKB-UniRule"/>
</dbReference>
<evidence type="ECO:0000256" key="13">
    <source>
        <dbReference type="ARBA" id="ARBA00022723"/>
    </source>
</evidence>
<dbReference type="FunFam" id="3.40.50.280:FF:000001">
    <property type="entry name" value="Methionine synthase"/>
    <property type="match status" value="1"/>
</dbReference>
<feature type="binding site" evidence="22 24">
    <location>
        <position position="336"/>
    </location>
    <ligand>
        <name>Zn(2+)</name>
        <dbReference type="ChEBI" id="CHEBI:29105"/>
    </ligand>
</feature>
<feature type="binding site" evidence="23">
    <location>
        <position position="716"/>
    </location>
    <ligand>
        <name>methylcob(III)alamin</name>
        <dbReference type="ChEBI" id="CHEBI:28115"/>
    </ligand>
</feature>
<dbReference type="InterPro" id="IPR036724">
    <property type="entry name" value="Cobalamin-bd_sf"/>
</dbReference>
<dbReference type="Pfam" id="PF02607">
    <property type="entry name" value="B12-binding_2"/>
    <property type="match status" value="1"/>
</dbReference>
<feature type="domain" description="Hcy-binding" evidence="26">
    <location>
        <begin position="1"/>
        <end position="350"/>
    </location>
</feature>
<evidence type="ECO:0000256" key="1">
    <source>
        <dbReference type="ARBA" id="ARBA00001700"/>
    </source>
</evidence>
<dbReference type="GO" id="GO:0046653">
    <property type="term" value="P:tetrahydrofolate metabolic process"/>
    <property type="evidence" value="ECO:0007669"/>
    <property type="project" value="TreeGrafter"/>
</dbReference>
<dbReference type="SUPFAM" id="SSF82282">
    <property type="entry name" value="Homocysteine S-methyltransferase"/>
    <property type="match status" value="1"/>
</dbReference>
<dbReference type="CDD" id="cd02069">
    <property type="entry name" value="methionine_synthase_B12_BD"/>
    <property type="match status" value="1"/>
</dbReference>
<evidence type="ECO:0000256" key="16">
    <source>
        <dbReference type="ARBA" id="ARBA00023167"/>
    </source>
</evidence>
<keyword evidence="15 21" id="KW-0862">Zinc</keyword>
<evidence type="ECO:0000256" key="21">
    <source>
        <dbReference type="PIRNR" id="PIRNR000381"/>
    </source>
</evidence>
<dbReference type="FunFam" id="3.20.20.20:FF:000002">
    <property type="entry name" value="Methionine synthase"/>
    <property type="match status" value="1"/>
</dbReference>
<evidence type="ECO:0000313" key="31">
    <source>
        <dbReference type="EMBL" id="MBO0939478.1"/>
    </source>
</evidence>
<evidence type="ECO:0000256" key="17">
    <source>
        <dbReference type="ARBA" id="ARBA00023285"/>
    </source>
</evidence>
<dbReference type="Pfam" id="PF02574">
    <property type="entry name" value="S-methyl_trans"/>
    <property type="match status" value="1"/>
</dbReference>
<evidence type="ECO:0000256" key="12">
    <source>
        <dbReference type="ARBA" id="ARBA00022691"/>
    </source>
</evidence>
<dbReference type="Gene3D" id="3.40.50.280">
    <property type="entry name" value="Cobalamin-binding domain"/>
    <property type="match status" value="1"/>
</dbReference>
<evidence type="ECO:0000256" key="7">
    <source>
        <dbReference type="ARBA" id="ARBA00013998"/>
    </source>
</evidence>
<dbReference type="PROSITE" id="PS50972">
    <property type="entry name" value="PTERIN_BINDING"/>
    <property type="match status" value="1"/>
</dbReference>
<comment type="cofactor">
    <cofactor evidence="3 21 22">
        <name>methylcob(III)alamin</name>
        <dbReference type="ChEBI" id="CHEBI:28115"/>
    </cofactor>
</comment>
<name>A0A939GKF1_9BACT</name>
<evidence type="ECO:0000256" key="3">
    <source>
        <dbReference type="ARBA" id="ARBA00001956"/>
    </source>
</evidence>
<sequence>MQQLTDLLQQRILVLDGAMGTMIQRYNLTEDDYRGERFRDFPHDVKGNNDLLSLTRPDIIADIHRQYFEAGSDIVETNTFSGTRIAMADYHMEDLVYELNYESARIAREVADEFTRANPDKPRFVAGAMGPTNRTASLSPDVNNPGYRAVTFDELVDAYYEQIEGLVDGGSDILLVETIFDTLNAKAALFAIDKYFKEGGRGERRNGGTGSSTGADQPITLSSVPSFPPSSLPIMISGTITDASGRTLSGQTTEAFLYSVSHLPLLSVGLNCALGAEPMRPYIQTLAKEAPFFVSAYPNAGLPNEFGEYDETPEMMAAQVDGFMRDGFINIIGGCCGSTPDHIRAIAQKAKQYKPRPKPKQEPYQKLSGLEPLKITELTNFVNVGERTNVTGSKAFARLIKSGDYEAALAVARQQVENGAQIIDVNLDEGMLDSAEVMTTFLNLIAAEPDIARVPVMIDSSKWEVIEAGLKCVQGKAIVNSISLKEGEDAFIERANLVKRYGAATVVMAFDEVGQADSFERRIEICERAYRILVDKVQFNPQDIIFDPNILTVATGIDEHNNYAVDFINATRWIKENLPLAKVSGGVSNVSFSFRGNEPVREAFHSAFLYHAIRAGMDMGIVNAGQLAIYDDIPKDLLEHVEDVLLNRRDDATERMVAFAETVKSKGKEVVVDDAWRSGTVGERLKHALIKGITEFIDEDVEEARQQVERPLHVIEGPLMDGMNVVGDLFGEGKMFLPQVVKSARVMKKAVAILTPYIEAEKAVGEAAGAGKILLATVKGDVHDIGKNIVGVVLGCNNYEIIDLGVMVPTQKILDAAREHNVDIIGLSGLITPSLDEMVGVAKEMERQGFTIPLLIGGATTSRIHTAVKIDPHYSGPVIHVLDASRSVPVAGRLTSNEVETRDLIFGEIKTEYAKLRDDHAKRQKEKNLLTIEQARKNRVAIDWSAFEATRPTFLGTRVFDDYPLDEIAKFIDWTPFFQTWQLSGKYPTIFEDATVGSEAKKLYDDANVLLQEIIRDKSLGAKAVIGFFPANATDDDVLIHEYEELAREIPCERHGSHLHTEYKISRAQSQSSVTPAGELLFDTKTVLHFLRQQNMKAAGLPNLCLADFVAPLESGREDYIGAFAVTAGIGIESLVEKFDRDHDDYNSIMVKALADRLAEAFTELMHKRVRTEFWPYAPSEQLSNDELIREKYQGIRPAPGYPACPDHTEKATLFDLLDAGRAGIVLTESFAMYPASSVSGFYFSHPEAKYFATGKLNKDQLIDYAHRKDMSLEDAERWLAPVLAY</sequence>
<dbReference type="InterPro" id="IPR003759">
    <property type="entry name" value="Cbl-bd_cap"/>
</dbReference>
<dbReference type="SUPFAM" id="SSF47644">
    <property type="entry name" value="Methionine synthase domain"/>
    <property type="match status" value="1"/>
</dbReference>
<feature type="binding site" evidence="22 24">
    <location>
        <position position="335"/>
    </location>
    <ligand>
        <name>Zn(2+)</name>
        <dbReference type="ChEBI" id="CHEBI:29105"/>
    </ligand>
</feature>
<evidence type="ECO:0000256" key="24">
    <source>
        <dbReference type="PROSITE-ProRule" id="PRU00333"/>
    </source>
</evidence>
<dbReference type="PANTHER" id="PTHR45833:SF1">
    <property type="entry name" value="METHIONINE SYNTHASE"/>
    <property type="match status" value="1"/>
</dbReference>
<feature type="binding site" evidence="23">
    <location>
        <position position="832"/>
    </location>
    <ligand>
        <name>methylcob(III)alamin</name>
        <dbReference type="ChEBI" id="CHEBI:28115"/>
    </ligand>
</feature>
<evidence type="ECO:0000256" key="20">
    <source>
        <dbReference type="NCBIfam" id="TIGR02082"/>
    </source>
</evidence>
<keyword evidence="12 21" id="KW-0949">S-adenosyl-L-methionine</keyword>
<dbReference type="InterPro" id="IPR004223">
    <property type="entry name" value="VitB12-dep_Met_synth_activ_dom"/>
</dbReference>
<feature type="region of interest" description="Disordered" evidence="25">
    <location>
        <begin position="201"/>
        <end position="226"/>
    </location>
</feature>
<feature type="binding site" evidence="23">
    <location>
        <position position="1197"/>
    </location>
    <ligand>
        <name>S-adenosyl-L-methionine</name>
        <dbReference type="ChEBI" id="CHEBI:59789"/>
    </ligand>
</feature>
<dbReference type="InterPro" id="IPR006158">
    <property type="entry name" value="Cobalamin-bd"/>
</dbReference>
<dbReference type="SUPFAM" id="SSF52242">
    <property type="entry name" value="Cobalamin (vitamin B12)-binding domain"/>
    <property type="match status" value="1"/>
</dbReference>
<comment type="cofactor">
    <cofactor evidence="2 21 24">
        <name>Zn(2+)</name>
        <dbReference type="ChEBI" id="CHEBI:29105"/>
    </cofactor>
</comment>
<feature type="domain" description="B12-binding N-terminal" evidence="30">
    <location>
        <begin position="672"/>
        <end position="766"/>
    </location>
</feature>
<dbReference type="GO" id="GO:0008705">
    <property type="term" value="F:methionine synthase activity"/>
    <property type="evidence" value="ECO:0007669"/>
    <property type="project" value="UniProtKB-UniRule"/>
</dbReference>
<evidence type="ECO:0000256" key="11">
    <source>
        <dbReference type="ARBA" id="ARBA00022679"/>
    </source>
</evidence>
<dbReference type="InterPro" id="IPR036589">
    <property type="entry name" value="HCY_dom_sf"/>
</dbReference>
<dbReference type="PROSITE" id="PS51337">
    <property type="entry name" value="B12_BINDING_NTER"/>
    <property type="match status" value="1"/>
</dbReference>
<evidence type="ECO:0000259" key="29">
    <source>
        <dbReference type="PROSITE" id="PS51332"/>
    </source>
</evidence>
<dbReference type="Pfam" id="PF02965">
    <property type="entry name" value="Met_synt_B12"/>
    <property type="match status" value="1"/>
</dbReference>
<gene>
    <name evidence="31" type="primary">metH</name>
    <name evidence="31" type="ORF">J2I47_23210</name>
</gene>
<dbReference type="Gene3D" id="1.10.1240.10">
    <property type="entry name" value="Methionine synthase domain"/>
    <property type="match status" value="1"/>
</dbReference>
<dbReference type="SMART" id="SM01018">
    <property type="entry name" value="B12-binding_2"/>
    <property type="match status" value="1"/>
</dbReference>
<dbReference type="Gene3D" id="1.10.288.10">
    <property type="entry name" value="Cobalamin-dependent Methionine Synthase, domain 2"/>
    <property type="match status" value="1"/>
</dbReference>
<organism evidence="31 32">
    <name type="scientific">Fibrella rubiginis</name>
    <dbReference type="NCBI Taxonomy" id="2817060"/>
    <lineage>
        <taxon>Bacteria</taxon>
        <taxon>Pseudomonadati</taxon>
        <taxon>Bacteroidota</taxon>
        <taxon>Cytophagia</taxon>
        <taxon>Cytophagales</taxon>
        <taxon>Spirosomataceae</taxon>
        <taxon>Fibrella</taxon>
    </lineage>
</organism>
<dbReference type="GO" id="GO:0032259">
    <property type="term" value="P:methylation"/>
    <property type="evidence" value="ECO:0007669"/>
    <property type="project" value="UniProtKB-KW"/>
</dbReference>
<evidence type="ECO:0000256" key="15">
    <source>
        <dbReference type="ARBA" id="ARBA00022833"/>
    </source>
</evidence>
<evidence type="ECO:0000256" key="2">
    <source>
        <dbReference type="ARBA" id="ARBA00001947"/>
    </source>
</evidence>
<dbReference type="PIRSF" id="PIRSF000381">
    <property type="entry name" value="MetH"/>
    <property type="match status" value="1"/>
</dbReference>
<comment type="caution">
    <text evidence="31">The sequence shown here is derived from an EMBL/GenBank/DDBJ whole genome shotgun (WGS) entry which is preliminary data.</text>
</comment>
<dbReference type="Gene3D" id="3.20.20.20">
    <property type="entry name" value="Dihydropteroate synthase-like"/>
    <property type="match status" value="1"/>
</dbReference>
<comment type="catalytic activity">
    <reaction evidence="1 21">
        <text>(6S)-5-methyl-5,6,7,8-tetrahydrofolate + L-homocysteine = (6S)-5,6,7,8-tetrahydrofolate + L-methionine</text>
        <dbReference type="Rhea" id="RHEA:11172"/>
        <dbReference type="ChEBI" id="CHEBI:18608"/>
        <dbReference type="ChEBI" id="CHEBI:57453"/>
        <dbReference type="ChEBI" id="CHEBI:57844"/>
        <dbReference type="ChEBI" id="CHEBI:58199"/>
        <dbReference type="EC" id="2.1.1.13"/>
    </reaction>
</comment>
<dbReference type="Pfam" id="PF02310">
    <property type="entry name" value="B12-binding"/>
    <property type="match status" value="1"/>
</dbReference>
<comment type="pathway">
    <text evidence="4 21">Amino-acid biosynthesis; L-methionine biosynthesis via de novo pathway; L-methionine from L-homocysteine (MetH route): step 1/1.</text>
</comment>
<evidence type="ECO:0000256" key="6">
    <source>
        <dbReference type="ARBA" id="ARBA00012032"/>
    </source>
</evidence>
<dbReference type="EC" id="2.1.1.13" evidence="6 20"/>
<keyword evidence="11 21" id="KW-0808">Transferase</keyword>
<feature type="domain" description="B12-binding" evidence="29">
    <location>
        <begin position="770"/>
        <end position="905"/>
    </location>
</feature>
<evidence type="ECO:0000256" key="9">
    <source>
        <dbReference type="ARBA" id="ARBA00022605"/>
    </source>
</evidence>
<evidence type="ECO:0000256" key="10">
    <source>
        <dbReference type="ARBA" id="ARBA00022628"/>
    </source>
</evidence>
<feature type="binding site" evidence="23">
    <location>
        <position position="828"/>
    </location>
    <ligand>
        <name>methylcob(III)alamin</name>
        <dbReference type="ChEBI" id="CHEBI:28115"/>
    </ligand>
</feature>
<dbReference type="Gene3D" id="3.20.20.330">
    <property type="entry name" value="Homocysteine-binding-like domain"/>
    <property type="match status" value="1"/>
</dbReference>
<dbReference type="InterPro" id="IPR037010">
    <property type="entry name" value="VitB12-dep_Met_synth_activ_sf"/>
</dbReference>
<dbReference type="PROSITE" id="PS50970">
    <property type="entry name" value="HCY"/>
    <property type="match status" value="1"/>
</dbReference>
<keyword evidence="17 21" id="KW-0170">Cobalt</keyword>
<feature type="binding site" evidence="22 24">
    <location>
        <position position="272"/>
    </location>
    <ligand>
        <name>Zn(2+)</name>
        <dbReference type="ChEBI" id="CHEBI:29105"/>
    </ligand>
</feature>
<dbReference type="GO" id="GO:0005829">
    <property type="term" value="C:cytosol"/>
    <property type="evidence" value="ECO:0007669"/>
    <property type="project" value="TreeGrafter"/>
</dbReference>
<evidence type="ECO:0000256" key="14">
    <source>
        <dbReference type="ARBA" id="ARBA00022737"/>
    </source>
</evidence>
<feature type="domain" description="Pterin-binding" evidence="27">
    <location>
        <begin position="381"/>
        <end position="642"/>
    </location>
</feature>
<dbReference type="NCBIfam" id="NF007024">
    <property type="entry name" value="PRK09490.1"/>
    <property type="match status" value="1"/>
</dbReference>
<feature type="binding site" evidence="23">
    <location>
        <position position="973"/>
    </location>
    <ligand>
        <name>S-adenosyl-L-methionine</name>
        <dbReference type="ChEBI" id="CHEBI:59789"/>
    </ligand>
</feature>
<feature type="binding site" description="axial binding residue" evidence="22">
    <location>
        <position position="783"/>
    </location>
    <ligand>
        <name>methylcob(III)alamin</name>
        <dbReference type="ChEBI" id="CHEBI:28115"/>
    </ligand>
    <ligandPart>
        <name>Co</name>
        <dbReference type="ChEBI" id="CHEBI:27638"/>
    </ligandPart>
</feature>
<evidence type="ECO:0000259" key="27">
    <source>
        <dbReference type="PROSITE" id="PS50972"/>
    </source>
</evidence>